<comment type="subcellular location">
    <subcellularLocation>
        <location evidence="1">Membrane</location>
        <topology evidence="1">Lipid-anchor</topology>
    </subcellularLocation>
</comment>
<keyword evidence="2 7" id="KW-0732">Signal</keyword>
<gene>
    <name evidence="8" type="ORF">H9631_10345</name>
</gene>
<evidence type="ECO:0000256" key="7">
    <source>
        <dbReference type="SAM" id="SignalP"/>
    </source>
</evidence>
<feature type="chain" id="PRO_5045441081" description="Lipoprotein" evidence="7">
    <location>
        <begin position="19"/>
        <end position="279"/>
    </location>
</feature>
<reference evidence="8 9" key="1">
    <citation type="submission" date="2020-08" db="EMBL/GenBank/DDBJ databases">
        <title>A Genomic Blueprint of the Chicken Gut Microbiome.</title>
        <authorList>
            <person name="Gilroy R."/>
            <person name="Ravi A."/>
            <person name="Getino M."/>
            <person name="Pursley I."/>
            <person name="Horton D.L."/>
            <person name="Alikhan N.-F."/>
            <person name="Baker D."/>
            <person name="Gharbi K."/>
            <person name="Hall N."/>
            <person name="Watson M."/>
            <person name="Adriaenssens E.M."/>
            <person name="Foster-Nyarko E."/>
            <person name="Jarju S."/>
            <person name="Secka A."/>
            <person name="Antonio M."/>
            <person name="Oren A."/>
            <person name="Chaudhuri R."/>
            <person name="La Ragione R.M."/>
            <person name="Hildebrand F."/>
            <person name="Pallen M.J."/>
        </authorList>
    </citation>
    <scope>NUCLEOTIDE SEQUENCE [LARGE SCALE GENOMIC DNA]</scope>
    <source>
        <strain evidence="8 9">Sa1BUA2</strain>
    </source>
</reference>
<evidence type="ECO:0000313" key="9">
    <source>
        <dbReference type="Proteomes" id="UP000648182"/>
    </source>
</evidence>
<keyword evidence="3" id="KW-0472">Membrane</keyword>
<feature type="signal peptide" evidence="7">
    <location>
        <begin position="1"/>
        <end position="18"/>
    </location>
</feature>
<dbReference type="RefSeq" id="WP_191812484.1">
    <property type="nucleotide sequence ID" value="NZ_JACSPV010000014.1"/>
</dbReference>
<evidence type="ECO:0000256" key="4">
    <source>
        <dbReference type="ARBA" id="ARBA00023139"/>
    </source>
</evidence>
<dbReference type="EMBL" id="JACSPV010000014">
    <property type="protein sequence ID" value="MBD8005485.1"/>
    <property type="molecule type" value="Genomic_DNA"/>
</dbReference>
<name>A0ABR8VL40_9BACI</name>
<dbReference type="Pfam" id="PF03180">
    <property type="entry name" value="Lipoprotein_9"/>
    <property type="match status" value="1"/>
</dbReference>
<keyword evidence="4" id="KW-0564">Palmitate</keyword>
<keyword evidence="5 6" id="KW-0449">Lipoprotein</keyword>
<dbReference type="PANTHER" id="PTHR30429">
    <property type="entry name" value="D-METHIONINE-BINDING LIPOPROTEIN METQ"/>
    <property type="match status" value="1"/>
</dbReference>
<dbReference type="Proteomes" id="UP000648182">
    <property type="component" value="Unassembled WGS sequence"/>
</dbReference>
<dbReference type="PANTHER" id="PTHR30429:SF1">
    <property type="entry name" value="D-METHIONINE-BINDING LIPOPROTEIN METQ-RELATED"/>
    <property type="match status" value="1"/>
</dbReference>
<organism evidence="8 9">
    <name type="scientific">Bacillus norwichensis</name>
    <dbReference type="NCBI Taxonomy" id="2762217"/>
    <lineage>
        <taxon>Bacteria</taxon>
        <taxon>Bacillati</taxon>
        <taxon>Bacillota</taxon>
        <taxon>Bacilli</taxon>
        <taxon>Bacillales</taxon>
        <taxon>Bacillaceae</taxon>
        <taxon>Bacillus</taxon>
    </lineage>
</organism>
<accession>A0ABR8VL40</accession>
<comment type="caution">
    <text evidence="8">The sequence shown here is derived from an EMBL/GenBank/DDBJ whole genome shotgun (WGS) entry which is preliminary data.</text>
</comment>
<protein>
    <recommendedName>
        <fullName evidence="6">Lipoprotein</fullName>
    </recommendedName>
</protein>
<dbReference type="InterPro" id="IPR004872">
    <property type="entry name" value="Lipoprotein_NlpA"/>
</dbReference>
<dbReference type="SUPFAM" id="SSF53850">
    <property type="entry name" value="Periplasmic binding protein-like II"/>
    <property type="match status" value="1"/>
</dbReference>
<dbReference type="CDD" id="cd13598">
    <property type="entry name" value="PBP2_lipoprotein_IlpA_like"/>
    <property type="match status" value="1"/>
</dbReference>
<evidence type="ECO:0000256" key="3">
    <source>
        <dbReference type="ARBA" id="ARBA00023136"/>
    </source>
</evidence>
<evidence type="ECO:0000256" key="6">
    <source>
        <dbReference type="PIRNR" id="PIRNR002854"/>
    </source>
</evidence>
<keyword evidence="9" id="KW-1185">Reference proteome</keyword>
<sequence length="279" mass="30721">MKKWVLSSLFILLIAALAACGGSKNESADKDKKAAEGLLSDGKLTVGVTAGEHEEIMEQVKELAAKKDLDIEIKTFSDYLIVNEALSQGDLDLNVFQHEPYLNEQKKDRNYDIVPVGNTITSPMGIYSNKVKDLSDLKKGAKLGLPNDPSNGGRALLLFEKAGLIKLKEDVGVAPTVKDVVENKNDYKFVELEAAQITHQLDDLDAAAINSNYVIDSGLVPTEDSIFIEEKDSPWVNVVAARAENKDDEAIKKFVDTYQSDEIKKFIEDKYEGSVIPGW</sequence>
<evidence type="ECO:0000313" key="8">
    <source>
        <dbReference type="EMBL" id="MBD8005485.1"/>
    </source>
</evidence>
<dbReference type="NCBIfam" id="TIGR00363">
    <property type="entry name" value="MetQ/NlpA family lipoprotein"/>
    <property type="match status" value="1"/>
</dbReference>
<comment type="similarity">
    <text evidence="6">Belongs to the nlpA lipoprotein family.</text>
</comment>
<dbReference type="PIRSF" id="PIRSF002854">
    <property type="entry name" value="MetQ"/>
    <property type="match status" value="1"/>
</dbReference>
<evidence type="ECO:0000256" key="5">
    <source>
        <dbReference type="ARBA" id="ARBA00023288"/>
    </source>
</evidence>
<evidence type="ECO:0000256" key="2">
    <source>
        <dbReference type="ARBA" id="ARBA00022729"/>
    </source>
</evidence>
<evidence type="ECO:0000256" key="1">
    <source>
        <dbReference type="ARBA" id="ARBA00004635"/>
    </source>
</evidence>
<proteinExistence type="inferred from homology"/>
<dbReference type="Gene3D" id="3.40.190.10">
    <property type="entry name" value="Periplasmic binding protein-like II"/>
    <property type="match status" value="2"/>
</dbReference>
<dbReference type="PROSITE" id="PS51257">
    <property type="entry name" value="PROKAR_LIPOPROTEIN"/>
    <property type="match status" value="1"/>
</dbReference>